<dbReference type="Proteomes" id="UP001597119">
    <property type="component" value="Unassembled WGS sequence"/>
</dbReference>
<dbReference type="Gene3D" id="3.40.1260.10">
    <property type="entry name" value="DsrEFH-like"/>
    <property type="match status" value="1"/>
</dbReference>
<evidence type="ECO:0000256" key="1">
    <source>
        <dbReference type="SAM" id="MobiDB-lite"/>
    </source>
</evidence>
<dbReference type="Pfam" id="PF02635">
    <property type="entry name" value="DsrE"/>
    <property type="match status" value="1"/>
</dbReference>
<name>A0ABD6C999_9EURY</name>
<dbReference type="SUPFAM" id="SSF75169">
    <property type="entry name" value="DsrEFH-like"/>
    <property type="match status" value="1"/>
</dbReference>
<gene>
    <name evidence="2" type="ORF">ACFR9U_05755</name>
</gene>
<dbReference type="InterPro" id="IPR003787">
    <property type="entry name" value="Sulphur_relay_DsrE/F-like"/>
</dbReference>
<comment type="caution">
    <text evidence="2">The sequence shown here is derived from an EMBL/GenBank/DDBJ whole genome shotgun (WGS) entry which is preliminary data.</text>
</comment>
<dbReference type="InterPro" id="IPR027396">
    <property type="entry name" value="DsrEFH-like"/>
</dbReference>
<proteinExistence type="predicted"/>
<feature type="compositionally biased region" description="Polar residues" evidence="1">
    <location>
        <begin position="22"/>
        <end position="35"/>
    </location>
</feature>
<feature type="region of interest" description="Disordered" evidence="1">
    <location>
        <begin position="22"/>
        <end position="45"/>
    </location>
</feature>
<dbReference type="PANTHER" id="PTHR37691:SF1">
    <property type="entry name" value="BLR3518 PROTEIN"/>
    <property type="match status" value="1"/>
</dbReference>
<protein>
    <submittedName>
        <fullName evidence="2">DsrE family protein</fullName>
    </submittedName>
</protein>
<dbReference type="AlphaFoldDB" id="A0ABD6C999"/>
<organism evidence="2 3">
    <name type="scientific">Halorientalis brevis</name>
    <dbReference type="NCBI Taxonomy" id="1126241"/>
    <lineage>
        <taxon>Archaea</taxon>
        <taxon>Methanobacteriati</taxon>
        <taxon>Methanobacteriota</taxon>
        <taxon>Stenosarchaea group</taxon>
        <taxon>Halobacteria</taxon>
        <taxon>Halobacteriales</taxon>
        <taxon>Haloarculaceae</taxon>
        <taxon>Halorientalis</taxon>
    </lineage>
</organism>
<dbReference type="EMBL" id="JBHUDJ010000002">
    <property type="protein sequence ID" value="MFD1586477.1"/>
    <property type="molecule type" value="Genomic_DNA"/>
</dbReference>
<evidence type="ECO:0000313" key="3">
    <source>
        <dbReference type="Proteomes" id="UP001597119"/>
    </source>
</evidence>
<evidence type="ECO:0000313" key="2">
    <source>
        <dbReference type="EMBL" id="MFD1586477.1"/>
    </source>
</evidence>
<dbReference type="PANTHER" id="PTHR37691">
    <property type="entry name" value="BLR3518 PROTEIN"/>
    <property type="match status" value="1"/>
</dbReference>
<dbReference type="RefSeq" id="WP_247379642.1">
    <property type="nucleotide sequence ID" value="NZ_JALLGV010000007.1"/>
</dbReference>
<sequence>MERRGFVSAAGTLGALLFGSETASATREQRGTQPQDARPSPPAKTVLHLSSGETAAYKGALMNAQNLLADETVPVTELVFLSNGPGVKLYTPPGRENDFADRINSLQERGVSFRVCQNSMAMLDLTEDQLIDGVEPVPSAVGEFARLQEVGYGYIKVP</sequence>
<accession>A0ABD6C999</accession>
<reference evidence="2 3" key="1">
    <citation type="journal article" date="2019" name="Int. J. Syst. Evol. Microbiol.">
        <title>The Global Catalogue of Microorganisms (GCM) 10K type strain sequencing project: providing services to taxonomists for standard genome sequencing and annotation.</title>
        <authorList>
            <consortium name="The Broad Institute Genomics Platform"/>
            <consortium name="The Broad Institute Genome Sequencing Center for Infectious Disease"/>
            <person name="Wu L."/>
            <person name="Ma J."/>
        </authorList>
    </citation>
    <scope>NUCLEOTIDE SEQUENCE [LARGE SCALE GENOMIC DNA]</scope>
    <source>
        <strain evidence="2 3">CGMCC 1.12125</strain>
    </source>
</reference>
<keyword evidence="3" id="KW-1185">Reference proteome</keyword>